<keyword evidence="3" id="KW-1003">Cell membrane</keyword>
<evidence type="ECO:0000259" key="12">
    <source>
        <dbReference type="Pfam" id="PF08263"/>
    </source>
</evidence>
<organism evidence="14 15">
    <name type="scientific">Lactuca saligna</name>
    <name type="common">Willowleaf lettuce</name>
    <dbReference type="NCBI Taxonomy" id="75948"/>
    <lineage>
        <taxon>Eukaryota</taxon>
        <taxon>Viridiplantae</taxon>
        <taxon>Streptophyta</taxon>
        <taxon>Embryophyta</taxon>
        <taxon>Tracheophyta</taxon>
        <taxon>Spermatophyta</taxon>
        <taxon>Magnoliopsida</taxon>
        <taxon>eudicotyledons</taxon>
        <taxon>Gunneridae</taxon>
        <taxon>Pentapetalae</taxon>
        <taxon>asterids</taxon>
        <taxon>campanulids</taxon>
        <taxon>Asterales</taxon>
        <taxon>Asteraceae</taxon>
        <taxon>Cichorioideae</taxon>
        <taxon>Cichorieae</taxon>
        <taxon>Lactucinae</taxon>
        <taxon>Lactuca</taxon>
    </lineage>
</organism>
<gene>
    <name evidence="14" type="ORF">LSALG_LOCUS29394</name>
</gene>
<keyword evidence="10" id="KW-0325">Glycoprotein</keyword>
<dbReference type="EMBL" id="OX465082">
    <property type="protein sequence ID" value="CAI9290187.1"/>
    <property type="molecule type" value="Genomic_DNA"/>
</dbReference>
<dbReference type="Pfam" id="PF08263">
    <property type="entry name" value="LRRNT_2"/>
    <property type="match status" value="1"/>
</dbReference>
<feature type="domain" description="Leucine-rich repeat-containing N-terminal plant-type" evidence="12">
    <location>
        <begin position="46"/>
        <end position="85"/>
    </location>
</feature>
<dbReference type="InterPro" id="IPR032675">
    <property type="entry name" value="LRR_dom_sf"/>
</dbReference>
<evidence type="ECO:0000256" key="10">
    <source>
        <dbReference type="ARBA" id="ARBA00023180"/>
    </source>
</evidence>
<dbReference type="FunFam" id="3.80.10.10:FF:000275">
    <property type="entry name" value="Leucine-rich repeat receptor-like protein kinase"/>
    <property type="match status" value="1"/>
</dbReference>
<evidence type="ECO:0000256" key="9">
    <source>
        <dbReference type="ARBA" id="ARBA00023136"/>
    </source>
</evidence>
<protein>
    <recommendedName>
        <fullName evidence="16">Leucine-rich repeat-containing N-terminal plant-type domain-containing protein</fullName>
    </recommendedName>
</protein>
<feature type="chain" id="PRO_5041453440" description="Leucine-rich repeat-containing N-terminal plant-type domain-containing protein" evidence="11">
    <location>
        <begin position="22"/>
        <end position="964"/>
    </location>
</feature>
<dbReference type="PROSITE" id="PS51450">
    <property type="entry name" value="LRR"/>
    <property type="match status" value="1"/>
</dbReference>
<dbReference type="AlphaFoldDB" id="A0AA36EC84"/>
<dbReference type="GO" id="GO:0005886">
    <property type="term" value="C:plasma membrane"/>
    <property type="evidence" value="ECO:0007669"/>
    <property type="project" value="UniProtKB-SubCell"/>
</dbReference>
<dbReference type="SMART" id="SM00369">
    <property type="entry name" value="LRR_TYP"/>
    <property type="match status" value="9"/>
</dbReference>
<comment type="subcellular location">
    <subcellularLocation>
        <location evidence="1">Cell membrane</location>
        <topology evidence="1">Single-pass type I membrane protein</topology>
    </subcellularLocation>
</comment>
<keyword evidence="6 11" id="KW-0732">Signal</keyword>
<comment type="similarity">
    <text evidence="2">Belongs to the RLP family.</text>
</comment>
<evidence type="ECO:0000256" key="4">
    <source>
        <dbReference type="ARBA" id="ARBA00022614"/>
    </source>
</evidence>
<evidence type="ECO:0008006" key="16">
    <source>
        <dbReference type="Google" id="ProtNLM"/>
    </source>
</evidence>
<name>A0AA36EC84_LACSI</name>
<evidence type="ECO:0000256" key="3">
    <source>
        <dbReference type="ARBA" id="ARBA00022475"/>
    </source>
</evidence>
<proteinExistence type="inferred from homology"/>
<keyword evidence="8" id="KW-1133">Transmembrane helix</keyword>
<dbReference type="InterPro" id="IPR046956">
    <property type="entry name" value="RLP23-like"/>
</dbReference>
<dbReference type="PRINTS" id="PR00019">
    <property type="entry name" value="LEURICHRPT"/>
</dbReference>
<keyword evidence="15" id="KW-1185">Reference proteome</keyword>
<evidence type="ECO:0000256" key="5">
    <source>
        <dbReference type="ARBA" id="ARBA00022692"/>
    </source>
</evidence>
<evidence type="ECO:0000259" key="13">
    <source>
        <dbReference type="Pfam" id="PF23598"/>
    </source>
</evidence>
<evidence type="ECO:0000256" key="8">
    <source>
        <dbReference type="ARBA" id="ARBA00022989"/>
    </source>
</evidence>
<evidence type="ECO:0000256" key="6">
    <source>
        <dbReference type="ARBA" id="ARBA00022729"/>
    </source>
</evidence>
<dbReference type="GO" id="GO:0006952">
    <property type="term" value="P:defense response"/>
    <property type="evidence" value="ECO:0007669"/>
    <property type="project" value="UniProtKB-ARBA"/>
</dbReference>
<evidence type="ECO:0000313" key="15">
    <source>
        <dbReference type="Proteomes" id="UP001177003"/>
    </source>
</evidence>
<dbReference type="Pfam" id="PF00560">
    <property type="entry name" value="LRR_1"/>
    <property type="match status" value="8"/>
</dbReference>
<evidence type="ECO:0000256" key="11">
    <source>
        <dbReference type="SAM" id="SignalP"/>
    </source>
</evidence>
<keyword evidence="9" id="KW-0472">Membrane</keyword>
<evidence type="ECO:0000256" key="2">
    <source>
        <dbReference type="ARBA" id="ARBA00009592"/>
    </source>
</evidence>
<evidence type="ECO:0000256" key="7">
    <source>
        <dbReference type="ARBA" id="ARBA00022737"/>
    </source>
</evidence>
<keyword evidence="7" id="KW-0677">Repeat</keyword>
<reference evidence="14" key="1">
    <citation type="submission" date="2023-04" db="EMBL/GenBank/DDBJ databases">
        <authorList>
            <person name="Vijverberg K."/>
            <person name="Xiong W."/>
            <person name="Schranz E."/>
        </authorList>
    </citation>
    <scope>NUCLEOTIDE SEQUENCE</scope>
</reference>
<dbReference type="FunFam" id="3.80.10.10:FF:000111">
    <property type="entry name" value="LRR receptor-like serine/threonine-protein kinase ERECTA"/>
    <property type="match status" value="1"/>
</dbReference>
<feature type="signal peptide" evidence="11">
    <location>
        <begin position="1"/>
        <end position="21"/>
    </location>
</feature>
<dbReference type="SUPFAM" id="SSF52058">
    <property type="entry name" value="L domain-like"/>
    <property type="match status" value="3"/>
</dbReference>
<sequence>MHPCVFTILSLMMLRLVTVYGYHQLVAVEGGGGDDTNGVIRNKCLDMERHALLLFKAPLQDPDGSLSTWRPDEHDCCQWKGVTCNNQTGHVTELDISDYNLGGEISQSLLNLSYLNFLDLSYNSFGGTIPTFFGSMTRLTDLKLNSNNLNGTIPRCIGSLTELRHLDLSANSFYGIIPPEFGNLTNLQYLYLGVVGRCRVENLHWLSSLSHLQQLGMDGISLAKQNHWVDVISSLQSLSWLSLDGCELSQVMYPYSSSFLNSSSSSIEVLYLGNNSLTSSMYRWLFPLTTNKLQILDLSSNMLDGIPKYLGNLCSLESLSFANNSAVVKFPGFLYTLSGCTSLTLQELDASYNQFIGPLSDDIQKFSSLRHLWVSHNHLNGIISDKVWELPMLEEIDVSSNSFRGAISKNIGKSKAFEIYLSENQLQGVPSTDHMSNLSYVQLIDMNSCNLGPHFPKWVQTLRNLTRLHIANSKISDKIPMEFWDTWPSQLRYLNLSSNNISGEGPDLSSNFDNGSVMDLSSNSFSGPLSNVSSTLALLNLSRNKFNGGISFLCQMVGGFLEVLDLSHNLFTGKLPDCLWHLKLLKVLNLGHNNLSRRLPPSIGYLRELEVLDLYKNNFSGELPLSLKNCTSLNLMNLGANKFSGNVPVWIGENLWGLYVLILRSNNFFGTIPLQLCYLENLQVLDLSMNNLQGTIPSCLNNLTSMVRERFLPPPPPNTYSILTNWIIKKSGNGYSNSSEYVDHATIEWQGDEREFSRSLRLLKSIDMSSNNLTGQIPYELTDLYDLIALNLSKNSLLGKIPLKIGQMKKLLVLDLSKNFFSGGIPSSMSQMSLLNYLDMSFNNLSGRIPTSTQLQSFEPSRYEGNAGLCGPPVSKKCPGDEESEVPLVIGKSKGEGEDVDEVWNWFHIGEGCGFATGFWIACGALLVNSHGRRVFFHFYDGVEDWVYGKVALFIEDLRRVAYM</sequence>
<dbReference type="InterPro" id="IPR001611">
    <property type="entry name" value="Leu-rich_rpt"/>
</dbReference>
<dbReference type="PANTHER" id="PTHR48063:SF103">
    <property type="entry name" value="LEUCINE-RICH RECEPTOR-LIKE KINASE FAMILY PROTEIN"/>
    <property type="match status" value="1"/>
</dbReference>
<dbReference type="InterPro" id="IPR055414">
    <property type="entry name" value="LRR_R13L4/SHOC2-like"/>
</dbReference>
<dbReference type="Gene3D" id="3.80.10.10">
    <property type="entry name" value="Ribonuclease Inhibitor"/>
    <property type="match status" value="3"/>
</dbReference>
<evidence type="ECO:0000256" key="1">
    <source>
        <dbReference type="ARBA" id="ARBA00004251"/>
    </source>
</evidence>
<dbReference type="FunFam" id="3.80.10.10:FF:000095">
    <property type="entry name" value="LRR receptor-like serine/threonine-protein kinase GSO1"/>
    <property type="match status" value="1"/>
</dbReference>
<dbReference type="InterPro" id="IPR003591">
    <property type="entry name" value="Leu-rich_rpt_typical-subtyp"/>
</dbReference>
<dbReference type="Pfam" id="PF23598">
    <property type="entry name" value="LRR_14"/>
    <property type="match status" value="1"/>
</dbReference>
<dbReference type="PANTHER" id="PTHR48063">
    <property type="entry name" value="LRR RECEPTOR-LIKE KINASE"/>
    <property type="match status" value="1"/>
</dbReference>
<dbReference type="GO" id="GO:0051707">
    <property type="term" value="P:response to other organism"/>
    <property type="evidence" value="ECO:0007669"/>
    <property type="project" value="UniProtKB-ARBA"/>
</dbReference>
<keyword evidence="4" id="KW-0433">Leucine-rich repeat</keyword>
<dbReference type="Proteomes" id="UP001177003">
    <property type="component" value="Chromosome 6"/>
</dbReference>
<accession>A0AA36EC84</accession>
<evidence type="ECO:0000313" key="14">
    <source>
        <dbReference type="EMBL" id="CAI9290187.1"/>
    </source>
</evidence>
<dbReference type="InterPro" id="IPR013210">
    <property type="entry name" value="LRR_N_plant-typ"/>
</dbReference>
<feature type="domain" description="Disease resistance R13L4/SHOC-2-like LRR" evidence="13">
    <location>
        <begin position="96"/>
        <end position="323"/>
    </location>
</feature>
<keyword evidence="5" id="KW-0812">Transmembrane</keyword>